<dbReference type="EMBL" id="LAVV01003287">
    <property type="protein sequence ID" value="KNZ62244.1"/>
    <property type="molecule type" value="Genomic_DNA"/>
</dbReference>
<proteinExistence type="predicted"/>
<dbReference type="Proteomes" id="UP000037035">
    <property type="component" value="Unassembled WGS sequence"/>
</dbReference>
<evidence type="ECO:0000256" key="1">
    <source>
        <dbReference type="SAM" id="MobiDB-lite"/>
    </source>
</evidence>
<sequence>MDTHTPQLSLKKNLKLNSKSKNIFCLHRKRKKAYRLAKSKLYLFPNHIFPSFTKKKILDSFFYPSRQFHYQGIQSQEQSYQELGPYRLGLLISKMPPTRSQHPKLAQLLPPTSRAKKSARQSNKGGQEPHRPSNQSSANELQEDRASGDHLVKFDGSEPSSTILGCYPETPYASRGRNTMSGGGQDSPSSEANINHNLNMVDVNTKSYSKHALKKIDKRADEIKNSINLIYDIFYSKIESDTVRKSCEKTMEDQKVFSEKLSKLNENNLINFGHISSTIKEENIMAQKKSEHEFQEVKALNLDNNQVLINQMQHLFNMLSSELNMIKMN</sequence>
<organism evidence="2 3">
    <name type="scientific">Puccinia sorghi</name>
    <dbReference type="NCBI Taxonomy" id="27349"/>
    <lineage>
        <taxon>Eukaryota</taxon>
        <taxon>Fungi</taxon>
        <taxon>Dikarya</taxon>
        <taxon>Basidiomycota</taxon>
        <taxon>Pucciniomycotina</taxon>
        <taxon>Pucciniomycetes</taxon>
        <taxon>Pucciniales</taxon>
        <taxon>Pucciniaceae</taxon>
        <taxon>Puccinia</taxon>
    </lineage>
</organism>
<name>A0A0L6VNG8_9BASI</name>
<evidence type="ECO:0000313" key="3">
    <source>
        <dbReference type="Proteomes" id="UP000037035"/>
    </source>
</evidence>
<evidence type="ECO:0000313" key="2">
    <source>
        <dbReference type="EMBL" id="KNZ62244.1"/>
    </source>
</evidence>
<keyword evidence="3" id="KW-1185">Reference proteome</keyword>
<reference evidence="2 3" key="1">
    <citation type="submission" date="2015-08" db="EMBL/GenBank/DDBJ databases">
        <title>Next Generation Sequencing and Analysis of the Genome of Puccinia sorghi L Schw, the Causal Agent of Maize Common Rust.</title>
        <authorList>
            <person name="Rochi L."/>
            <person name="Burguener G."/>
            <person name="Darino M."/>
            <person name="Turjanski A."/>
            <person name="Kreff E."/>
            <person name="Dieguez M.J."/>
            <person name="Sacco F."/>
        </authorList>
    </citation>
    <scope>NUCLEOTIDE SEQUENCE [LARGE SCALE GENOMIC DNA]</scope>
    <source>
        <strain evidence="2 3">RO10H11247</strain>
    </source>
</reference>
<gene>
    <name evidence="2" type="ORF">VP01_1295g2</name>
</gene>
<feature type="region of interest" description="Disordered" evidence="1">
    <location>
        <begin position="95"/>
        <end position="145"/>
    </location>
</feature>
<feature type="region of interest" description="Disordered" evidence="1">
    <location>
        <begin position="170"/>
        <end position="190"/>
    </location>
</feature>
<feature type="compositionally biased region" description="Polar residues" evidence="1">
    <location>
        <begin position="176"/>
        <end position="190"/>
    </location>
</feature>
<comment type="caution">
    <text evidence="2">The sequence shown here is derived from an EMBL/GenBank/DDBJ whole genome shotgun (WGS) entry which is preliminary data.</text>
</comment>
<dbReference type="VEuPathDB" id="FungiDB:VP01_1295g2"/>
<accession>A0A0L6VNG8</accession>
<dbReference type="AlphaFoldDB" id="A0A0L6VNG8"/>
<protein>
    <submittedName>
        <fullName evidence="2">Uncharacterized protein</fullName>
    </submittedName>
</protein>